<dbReference type="InterPro" id="IPR019888">
    <property type="entry name" value="Tscrpt_reg_AsnC-like"/>
</dbReference>
<evidence type="ECO:0000256" key="3">
    <source>
        <dbReference type="ARBA" id="ARBA00023163"/>
    </source>
</evidence>
<keyword evidence="1" id="KW-0805">Transcription regulation</keyword>
<dbReference type="Proteomes" id="UP000406256">
    <property type="component" value="Unassembled WGS sequence"/>
</dbReference>
<dbReference type="Gene3D" id="3.30.70.920">
    <property type="match status" value="1"/>
</dbReference>
<proteinExistence type="predicted"/>
<protein>
    <submittedName>
        <fullName evidence="5">ArsR family transcriptional regulator</fullName>
    </submittedName>
</protein>
<dbReference type="PANTHER" id="PTHR30154:SF34">
    <property type="entry name" value="TRANSCRIPTIONAL REGULATOR AZLB"/>
    <property type="match status" value="1"/>
</dbReference>
<dbReference type="SUPFAM" id="SSF54909">
    <property type="entry name" value="Dimeric alpha+beta barrel"/>
    <property type="match status" value="1"/>
</dbReference>
<dbReference type="EMBL" id="CABPSB010000001">
    <property type="protein sequence ID" value="VVD60047.1"/>
    <property type="molecule type" value="Genomic_DNA"/>
</dbReference>
<dbReference type="GO" id="GO:0005829">
    <property type="term" value="C:cytosol"/>
    <property type="evidence" value="ECO:0007669"/>
    <property type="project" value="TreeGrafter"/>
</dbReference>
<sequence>MANLPGHLDRTDIAILSELQKDSRITNAELARAVHLSPTPCFNRVRALEKLGLFKARVTLLNPEPLGLHVNVFIQVRLEKQGEEALLNFERAIAERPEVMECYLMTGDADYLLRVVMPDMKTLERFIVDHLTKIPGISNIRSSFALKQVRYKTALPLPTAGLTLVEPENGAKEWT</sequence>
<dbReference type="AlphaFoldDB" id="A0A5E4RA39"/>
<dbReference type="Pfam" id="PF01037">
    <property type="entry name" value="AsnC_trans_reg"/>
    <property type="match status" value="1"/>
</dbReference>
<dbReference type="InterPro" id="IPR036390">
    <property type="entry name" value="WH_DNA-bd_sf"/>
</dbReference>
<evidence type="ECO:0000256" key="1">
    <source>
        <dbReference type="ARBA" id="ARBA00023015"/>
    </source>
</evidence>
<dbReference type="PROSITE" id="PS50956">
    <property type="entry name" value="HTH_ASNC_2"/>
    <property type="match status" value="1"/>
</dbReference>
<dbReference type="Pfam" id="PF13412">
    <property type="entry name" value="HTH_24"/>
    <property type="match status" value="1"/>
</dbReference>
<organism evidence="5 6">
    <name type="scientific">Pandoraea anhela</name>
    <dbReference type="NCBI Taxonomy" id="2508295"/>
    <lineage>
        <taxon>Bacteria</taxon>
        <taxon>Pseudomonadati</taxon>
        <taxon>Pseudomonadota</taxon>
        <taxon>Betaproteobacteria</taxon>
        <taxon>Burkholderiales</taxon>
        <taxon>Burkholderiaceae</taxon>
        <taxon>Pandoraea</taxon>
    </lineage>
</organism>
<dbReference type="SMART" id="SM00344">
    <property type="entry name" value="HTH_ASNC"/>
    <property type="match status" value="1"/>
</dbReference>
<dbReference type="SUPFAM" id="SSF46785">
    <property type="entry name" value="Winged helix' DNA-binding domain"/>
    <property type="match status" value="1"/>
</dbReference>
<dbReference type="InterPro" id="IPR011008">
    <property type="entry name" value="Dimeric_a/b-barrel"/>
</dbReference>
<dbReference type="Gene3D" id="1.10.10.10">
    <property type="entry name" value="Winged helix-like DNA-binding domain superfamily/Winged helix DNA-binding domain"/>
    <property type="match status" value="1"/>
</dbReference>
<keyword evidence="2" id="KW-0238">DNA-binding</keyword>
<gene>
    <name evidence="5" type="ORF">PAN31108_00059</name>
</gene>
<evidence type="ECO:0000256" key="2">
    <source>
        <dbReference type="ARBA" id="ARBA00023125"/>
    </source>
</evidence>
<feature type="domain" description="HTH asnC-type" evidence="4">
    <location>
        <begin position="8"/>
        <end position="69"/>
    </location>
</feature>
<dbReference type="PRINTS" id="PR00033">
    <property type="entry name" value="HTHASNC"/>
</dbReference>
<keyword evidence="6" id="KW-1185">Reference proteome</keyword>
<dbReference type="PANTHER" id="PTHR30154">
    <property type="entry name" value="LEUCINE-RESPONSIVE REGULATORY PROTEIN"/>
    <property type="match status" value="1"/>
</dbReference>
<accession>A0A5E4RA39</accession>
<name>A0A5E4RA39_9BURK</name>
<dbReference type="InterPro" id="IPR036388">
    <property type="entry name" value="WH-like_DNA-bd_sf"/>
</dbReference>
<dbReference type="InterPro" id="IPR019887">
    <property type="entry name" value="Tscrpt_reg_AsnC/Lrp_C"/>
</dbReference>
<evidence type="ECO:0000313" key="5">
    <source>
        <dbReference type="EMBL" id="VVD60047.1"/>
    </source>
</evidence>
<dbReference type="GO" id="GO:0043200">
    <property type="term" value="P:response to amino acid"/>
    <property type="evidence" value="ECO:0007669"/>
    <property type="project" value="TreeGrafter"/>
</dbReference>
<dbReference type="InterPro" id="IPR000485">
    <property type="entry name" value="AsnC-type_HTH_dom"/>
</dbReference>
<reference evidence="5 6" key="1">
    <citation type="submission" date="2019-08" db="EMBL/GenBank/DDBJ databases">
        <authorList>
            <person name="Peeters C."/>
        </authorList>
    </citation>
    <scope>NUCLEOTIDE SEQUENCE [LARGE SCALE GENOMIC DNA]</scope>
    <source>
        <strain evidence="5 6">LMG 31108</strain>
    </source>
</reference>
<keyword evidence="3" id="KW-0804">Transcription</keyword>
<evidence type="ECO:0000313" key="6">
    <source>
        <dbReference type="Proteomes" id="UP000406256"/>
    </source>
</evidence>
<dbReference type="GO" id="GO:0043565">
    <property type="term" value="F:sequence-specific DNA binding"/>
    <property type="evidence" value="ECO:0007669"/>
    <property type="project" value="InterPro"/>
</dbReference>
<evidence type="ECO:0000259" key="4">
    <source>
        <dbReference type="PROSITE" id="PS50956"/>
    </source>
</evidence>